<evidence type="ECO:0000313" key="11">
    <source>
        <dbReference type="Proteomes" id="UP000265768"/>
    </source>
</evidence>
<dbReference type="CDD" id="cd17321">
    <property type="entry name" value="MFS_MMR_MDR_like"/>
    <property type="match status" value="1"/>
</dbReference>
<dbReference type="PANTHER" id="PTHR42718:SF46">
    <property type="entry name" value="BLR6921 PROTEIN"/>
    <property type="match status" value="1"/>
</dbReference>
<dbReference type="Pfam" id="PF07690">
    <property type="entry name" value="MFS_1"/>
    <property type="match status" value="1"/>
</dbReference>
<evidence type="ECO:0000259" key="9">
    <source>
        <dbReference type="PROSITE" id="PS50850"/>
    </source>
</evidence>
<dbReference type="Gene3D" id="1.20.1250.20">
    <property type="entry name" value="MFS general substrate transporter like domains"/>
    <property type="match status" value="1"/>
</dbReference>
<comment type="subcellular location">
    <subcellularLocation>
        <location evidence="1">Cell membrane</location>
        <topology evidence="1">Multi-pass membrane protein</topology>
    </subcellularLocation>
</comment>
<keyword evidence="2" id="KW-0813">Transport</keyword>
<feature type="transmembrane region" description="Helical" evidence="8">
    <location>
        <begin position="354"/>
        <end position="373"/>
    </location>
</feature>
<dbReference type="PROSITE" id="PS50850">
    <property type="entry name" value="MFS"/>
    <property type="match status" value="1"/>
</dbReference>
<feature type="transmembrane region" description="Helical" evidence="8">
    <location>
        <begin position="289"/>
        <end position="313"/>
    </location>
</feature>
<feature type="transmembrane region" description="Helical" evidence="8">
    <location>
        <begin position="66"/>
        <end position="84"/>
    </location>
</feature>
<dbReference type="InterPro" id="IPR011701">
    <property type="entry name" value="MFS"/>
</dbReference>
<feature type="domain" description="Major facilitator superfamily (MFS) profile" evidence="9">
    <location>
        <begin position="30"/>
        <end position="536"/>
    </location>
</feature>
<gene>
    <name evidence="10" type="ORF">D5H75_34435</name>
</gene>
<reference evidence="10 11" key="1">
    <citation type="submission" date="2018-09" db="EMBL/GenBank/DDBJ databases">
        <title>YIM 75507 draft genome.</title>
        <authorList>
            <person name="Tang S."/>
            <person name="Feng Y."/>
        </authorList>
    </citation>
    <scope>NUCLEOTIDE SEQUENCE [LARGE SCALE GENOMIC DNA]</scope>
    <source>
        <strain evidence="10 11">YIM 75507</strain>
    </source>
</reference>
<proteinExistence type="predicted"/>
<feature type="transmembrane region" description="Helical" evidence="8">
    <location>
        <begin position="247"/>
        <end position="268"/>
    </location>
</feature>
<keyword evidence="4 8" id="KW-0812">Transmembrane</keyword>
<feature type="compositionally biased region" description="Low complexity" evidence="7">
    <location>
        <begin position="12"/>
        <end position="22"/>
    </location>
</feature>
<keyword evidence="5 8" id="KW-1133">Transmembrane helix</keyword>
<feature type="transmembrane region" description="Helical" evidence="8">
    <location>
        <begin position="128"/>
        <end position="147"/>
    </location>
</feature>
<feature type="transmembrane region" description="Helical" evidence="8">
    <location>
        <begin position="96"/>
        <end position="122"/>
    </location>
</feature>
<feature type="transmembrane region" description="Helical" evidence="8">
    <location>
        <begin position="508"/>
        <end position="532"/>
    </location>
</feature>
<evidence type="ECO:0000256" key="6">
    <source>
        <dbReference type="ARBA" id="ARBA00023136"/>
    </source>
</evidence>
<comment type="caution">
    <text evidence="10">The sequence shown here is derived from an EMBL/GenBank/DDBJ whole genome shotgun (WGS) entry which is preliminary data.</text>
</comment>
<feature type="transmembrane region" description="Helical" evidence="8">
    <location>
        <begin position="182"/>
        <end position="202"/>
    </location>
</feature>
<feature type="transmembrane region" description="Helical" evidence="8">
    <location>
        <begin position="154"/>
        <end position="176"/>
    </location>
</feature>
<dbReference type="InterPro" id="IPR004638">
    <property type="entry name" value="EmrB-like"/>
</dbReference>
<feature type="transmembrane region" description="Helical" evidence="8">
    <location>
        <begin position="379"/>
        <end position="400"/>
    </location>
</feature>
<organism evidence="10 11">
    <name type="scientific">Bailinhaonella thermotolerans</name>
    <dbReference type="NCBI Taxonomy" id="1070861"/>
    <lineage>
        <taxon>Bacteria</taxon>
        <taxon>Bacillati</taxon>
        <taxon>Actinomycetota</taxon>
        <taxon>Actinomycetes</taxon>
        <taxon>Streptosporangiales</taxon>
        <taxon>Streptosporangiaceae</taxon>
        <taxon>Bailinhaonella</taxon>
    </lineage>
</organism>
<evidence type="ECO:0000256" key="1">
    <source>
        <dbReference type="ARBA" id="ARBA00004651"/>
    </source>
</evidence>
<evidence type="ECO:0000256" key="3">
    <source>
        <dbReference type="ARBA" id="ARBA00022475"/>
    </source>
</evidence>
<protein>
    <submittedName>
        <fullName evidence="10">DHA2 family efflux MFS transporter permease subunit</fullName>
    </submittedName>
</protein>
<sequence>MAGIPRPWRSSTMTTTDPAQTPATPRPWLVLGVYCAGFFTALLDGTIVNIAVPALIGGLGATYDQVLWVLDAYLLVFTVLLITAGRLGDVFGHRRLFLTGVTLFTAASALCGLAGSGGWLLAARVLQAVGAALLFPQVISTILTVFPGPVRGRAFGVFGAIAGLAPVAGPIAGGLILDHLGWRWIFLINVPIGVVTIALALIHAPAGRPAAGQGLDLTGVALATAGLTAVVFGLIEGERHDWGTIAGPISIGSVLVAGVALLALFGLWERRRGGRALIPPALFAARDFALGNGVGFAFHAGMMAIPLVVVLYLQTARGHGPLETGLTLLPGAALTALGSAWSGRLSDRYGGAPILAAGLATLAAGLVVLVLTAGPRGGAWSALPGLIVIGIGNGATYAPLQQVTMDGVDPRLAGAASGVANTIRQVGAVVGLAVLGALLSTRLSAAVPDEAARQAALLPAHLREGFLAAAADGAARFSPPAPPPGLGAGEAALFRRLGQEAFTTAFTAAMHTTLLVTAAVLAAAAACCVLLLRRPELAVRRG</sequence>
<evidence type="ECO:0000256" key="2">
    <source>
        <dbReference type="ARBA" id="ARBA00022448"/>
    </source>
</evidence>
<dbReference type="PRINTS" id="PR01036">
    <property type="entry name" value="TCRTETB"/>
</dbReference>
<dbReference type="SUPFAM" id="SSF103473">
    <property type="entry name" value="MFS general substrate transporter"/>
    <property type="match status" value="1"/>
</dbReference>
<feature type="transmembrane region" description="Helical" evidence="8">
    <location>
        <begin position="28"/>
        <end position="54"/>
    </location>
</feature>
<dbReference type="EMBL" id="QZEY01000020">
    <property type="protein sequence ID" value="RJL23069.1"/>
    <property type="molecule type" value="Genomic_DNA"/>
</dbReference>
<keyword evidence="3" id="KW-1003">Cell membrane</keyword>
<accession>A0A3A4A5I6</accession>
<evidence type="ECO:0000256" key="5">
    <source>
        <dbReference type="ARBA" id="ARBA00022989"/>
    </source>
</evidence>
<feature type="transmembrane region" description="Helical" evidence="8">
    <location>
        <begin position="214"/>
        <end position="235"/>
    </location>
</feature>
<dbReference type="Gene3D" id="1.20.1720.10">
    <property type="entry name" value="Multidrug resistance protein D"/>
    <property type="match status" value="1"/>
</dbReference>
<keyword evidence="11" id="KW-1185">Reference proteome</keyword>
<evidence type="ECO:0000256" key="4">
    <source>
        <dbReference type="ARBA" id="ARBA00022692"/>
    </source>
</evidence>
<dbReference type="AlphaFoldDB" id="A0A3A4A5I6"/>
<dbReference type="GO" id="GO:0005886">
    <property type="term" value="C:plasma membrane"/>
    <property type="evidence" value="ECO:0007669"/>
    <property type="project" value="UniProtKB-SubCell"/>
</dbReference>
<keyword evidence="6 8" id="KW-0472">Membrane</keyword>
<evidence type="ECO:0000256" key="7">
    <source>
        <dbReference type="SAM" id="MobiDB-lite"/>
    </source>
</evidence>
<evidence type="ECO:0000313" key="10">
    <source>
        <dbReference type="EMBL" id="RJL23069.1"/>
    </source>
</evidence>
<dbReference type="InterPro" id="IPR036259">
    <property type="entry name" value="MFS_trans_sf"/>
</dbReference>
<dbReference type="NCBIfam" id="TIGR00711">
    <property type="entry name" value="efflux_EmrB"/>
    <property type="match status" value="1"/>
</dbReference>
<dbReference type="Proteomes" id="UP000265768">
    <property type="component" value="Unassembled WGS sequence"/>
</dbReference>
<dbReference type="InterPro" id="IPR020846">
    <property type="entry name" value="MFS_dom"/>
</dbReference>
<dbReference type="GO" id="GO:0022857">
    <property type="term" value="F:transmembrane transporter activity"/>
    <property type="evidence" value="ECO:0007669"/>
    <property type="project" value="InterPro"/>
</dbReference>
<dbReference type="OrthoDB" id="7375466at2"/>
<evidence type="ECO:0000256" key="8">
    <source>
        <dbReference type="SAM" id="Phobius"/>
    </source>
</evidence>
<dbReference type="PANTHER" id="PTHR42718">
    <property type="entry name" value="MAJOR FACILITATOR SUPERFAMILY MULTIDRUG TRANSPORTER MFSC"/>
    <property type="match status" value="1"/>
</dbReference>
<name>A0A3A4A5I6_9ACTN</name>
<feature type="region of interest" description="Disordered" evidence="7">
    <location>
        <begin position="1"/>
        <end position="22"/>
    </location>
</feature>